<dbReference type="RefSeq" id="WP_188421429.1">
    <property type="nucleotide sequence ID" value="NZ_BMCK01000002.1"/>
</dbReference>
<keyword evidence="3" id="KW-1185">Reference proteome</keyword>
<evidence type="ECO:0000256" key="1">
    <source>
        <dbReference type="SAM" id="Phobius"/>
    </source>
</evidence>
<feature type="transmembrane region" description="Helical" evidence="1">
    <location>
        <begin position="277"/>
        <end position="297"/>
    </location>
</feature>
<proteinExistence type="predicted"/>
<feature type="transmembrane region" description="Helical" evidence="1">
    <location>
        <begin position="353"/>
        <end position="371"/>
    </location>
</feature>
<protein>
    <recommendedName>
        <fullName evidence="4">Glycosyltransferase RgtA/B/C/D-like domain-containing protein</fullName>
    </recommendedName>
</protein>
<feature type="transmembrane region" description="Helical" evidence="1">
    <location>
        <begin position="309"/>
        <end position="333"/>
    </location>
</feature>
<gene>
    <name evidence="2" type="ORF">GCM10007231_16690</name>
</gene>
<evidence type="ECO:0008006" key="4">
    <source>
        <dbReference type="Google" id="ProtNLM"/>
    </source>
</evidence>
<comment type="caution">
    <text evidence="2">The sequence shown here is derived from an EMBL/GenBank/DDBJ whole genome shotgun (WGS) entry which is preliminary data.</text>
</comment>
<sequence>MPSPVDAVADRPDADLPDAALTAPSATAAPAPAPLSLVAMPLVLVLGAFAVIVQKMAKTIDNSDTYFHLRLGREFLEGWSPRDPGSVTRFASADWVPTQWLGQLGLAQFEEWFGLPGVVWLSGAMVLTFALVLFLVARRQSSLVVAAFVVPVAVVACSPNLSGRPQVASYLFIALVTAAWMAAGSSARVPWWIIPVTWLWAMVHGMWSIGVLVSLVAVLGIALERRTPRRTVGRMLLVPLGSVVAAGLTPMGLGIFTSSARVGSISQYFAEWGPTQFTQPHAAVAALMLVAVLGLALRSGPVPWLEFMLLLLAGAWLAYSIRTVPVAVTMLVPLLAARLDAVVPRRAAHRAELPVILGGFVLALGVLALVVPQTSSDPINPDNRAEASVDALPAGTGLLNEWKDGGHTVWRHPHLDPVMHGYGDMFTDTEIERNYDFVRLETGWVDTLHELEVTEALVDADGKIAYALREALGWEVVVEDAPLVHLRAPAGWNGDAASQD</sequence>
<feature type="transmembrane region" description="Helical" evidence="1">
    <location>
        <begin position="143"/>
        <end position="161"/>
    </location>
</feature>
<name>A0ABQ1Q9T0_9ACTN</name>
<keyword evidence="1" id="KW-0812">Transmembrane</keyword>
<organism evidence="2 3">
    <name type="scientific">Nocardioides daphniae</name>
    <dbReference type="NCBI Taxonomy" id="402297"/>
    <lineage>
        <taxon>Bacteria</taxon>
        <taxon>Bacillati</taxon>
        <taxon>Actinomycetota</taxon>
        <taxon>Actinomycetes</taxon>
        <taxon>Propionibacteriales</taxon>
        <taxon>Nocardioidaceae</taxon>
        <taxon>Nocardioides</taxon>
    </lineage>
</organism>
<evidence type="ECO:0000313" key="3">
    <source>
        <dbReference type="Proteomes" id="UP000630594"/>
    </source>
</evidence>
<feature type="transmembrane region" description="Helical" evidence="1">
    <location>
        <begin position="33"/>
        <end position="53"/>
    </location>
</feature>
<feature type="transmembrane region" description="Helical" evidence="1">
    <location>
        <begin position="118"/>
        <end position="137"/>
    </location>
</feature>
<feature type="transmembrane region" description="Helical" evidence="1">
    <location>
        <begin position="168"/>
        <end position="187"/>
    </location>
</feature>
<dbReference type="EMBL" id="BMCK01000002">
    <property type="protein sequence ID" value="GGD18263.1"/>
    <property type="molecule type" value="Genomic_DNA"/>
</dbReference>
<reference evidence="3" key="1">
    <citation type="journal article" date="2019" name="Int. J. Syst. Evol. Microbiol.">
        <title>The Global Catalogue of Microorganisms (GCM) 10K type strain sequencing project: providing services to taxonomists for standard genome sequencing and annotation.</title>
        <authorList>
            <consortium name="The Broad Institute Genomics Platform"/>
            <consortium name="The Broad Institute Genome Sequencing Center for Infectious Disease"/>
            <person name="Wu L."/>
            <person name="Ma J."/>
        </authorList>
    </citation>
    <scope>NUCLEOTIDE SEQUENCE [LARGE SCALE GENOMIC DNA]</scope>
    <source>
        <strain evidence="3">CCM 7403</strain>
    </source>
</reference>
<evidence type="ECO:0000313" key="2">
    <source>
        <dbReference type="EMBL" id="GGD18263.1"/>
    </source>
</evidence>
<feature type="transmembrane region" description="Helical" evidence="1">
    <location>
        <begin position="199"/>
        <end position="223"/>
    </location>
</feature>
<dbReference type="Proteomes" id="UP000630594">
    <property type="component" value="Unassembled WGS sequence"/>
</dbReference>
<feature type="transmembrane region" description="Helical" evidence="1">
    <location>
        <begin position="235"/>
        <end position="257"/>
    </location>
</feature>
<keyword evidence="1" id="KW-0472">Membrane</keyword>
<accession>A0ABQ1Q9T0</accession>
<keyword evidence="1" id="KW-1133">Transmembrane helix</keyword>